<dbReference type="OrthoDB" id="18996at2759"/>
<dbReference type="Pfam" id="PF04248">
    <property type="entry name" value="NTP_transf_9"/>
    <property type="match status" value="1"/>
</dbReference>
<reference evidence="2 3" key="1">
    <citation type="submission" date="2017-03" db="EMBL/GenBank/DDBJ databases">
        <title>Genomes of endolithic fungi from Antarctica.</title>
        <authorList>
            <person name="Coleine C."/>
            <person name="Masonjones S."/>
            <person name="Stajich J.E."/>
        </authorList>
    </citation>
    <scope>NUCLEOTIDE SEQUENCE [LARGE SCALE GENOMIC DNA]</scope>
    <source>
        <strain evidence="2 3">CCFEE 6315</strain>
    </source>
</reference>
<evidence type="ECO:0000313" key="2">
    <source>
        <dbReference type="EMBL" id="TKA27775.1"/>
    </source>
</evidence>
<accession>A0A4U0U105</accession>
<evidence type="ECO:0000259" key="1">
    <source>
        <dbReference type="Pfam" id="PF04248"/>
    </source>
</evidence>
<dbReference type="EMBL" id="NAJL01000021">
    <property type="protein sequence ID" value="TKA27775.1"/>
    <property type="molecule type" value="Genomic_DNA"/>
</dbReference>
<sequence>MADDDLKQLALRLGTQGPHKTLPTPRLIQLLHAGHNILRTTNAVYVWENPFYPQYYLPAAELLANHEDPAHPLTITQGEAITAPDDRNTVIAHHWILTLPSHQSPITRVLAFSPHLSNPKAAAAAAAATAAASPLANLVKIDFPSIATWLEETLPIHIHPKNPFTRLDVLPSMRKLKISHSGRILAETSYSQHLYETGLPCRYYIPLTAVREGVLKKSERRTGCPYKGEAEYFSVVVAQGLKEEEGGAEGAGEGEGEVVVEDGVWVYWRPEVECAGIGGLVCFMNEKFDIELDGKLLERPDTHFGRKGPDAKPSAV</sequence>
<gene>
    <name evidence="2" type="ORF">B0A50_04876</name>
</gene>
<dbReference type="Proteomes" id="UP000308549">
    <property type="component" value="Unassembled WGS sequence"/>
</dbReference>
<dbReference type="PANTHER" id="PTHR34310">
    <property type="entry name" value="DUF427 DOMAIN PROTEIN (AFU_ORTHOLOGUE AFUA_3G02220)"/>
    <property type="match status" value="1"/>
</dbReference>
<feature type="domain" description="DUF427" evidence="1">
    <location>
        <begin position="177"/>
        <end position="286"/>
    </location>
</feature>
<dbReference type="Gene3D" id="2.170.150.40">
    <property type="entry name" value="Domain of unknown function (DUF427)"/>
    <property type="match status" value="1"/>
</dbReference>
<evidence type="ECO:0000313" key="3">
    <source>
        <dbReference type="Proteomes" id="UP000308549"/>
    </source>
</evidence>
<dbReference type="PANTHER" id="PTHR34310:SF8">
    <property type="entry name" value="CONSERVED PROTEIN"/>
    <property type="match status" value="1"/>
</dbReference>
<dbReference type="InterPro" id="IPR038694">
    <property type="entry name" value="DUF427_sf"/>
</dbReference>
<protein>
    <recommendedName>
        <fullName evidence="1">DUF427 domain-containing protein</fullName>
    </recommendedName>
</protein>
<dbReference type="AlphaFoldDB" id="A0A4U0U105"/>
<name>A0A4U0U105_9PEZI</name>
<proteinExistence type="predicted"/>
<organism evidence="2 3">
    <name type="scientific">Salinomyces thailandicus</name>
    <dbReference type="NCBI Taxonomy" id="706561"/>
    <lineage>
        <taxon>Eukaryota</taxon>
        <taxon>Fungi</taxon>
        <taxon>Dikarya</taxon>
        <taxon>Ascomycota</taxon>
        <taxon>Pezizomycotina</taxon>
        <taxon>Dothideomycetes</taxon>
        <taxon>Dothideomycetidae</taxon>
        <taxon>Mycosphaerellales</taxon>
        <taxon>Teratosphaeriaceae</taxon>
        <taxon>Salinomyces</taxon>
    </lineage>
</organism>
<comment type="caution">
    <text evidence="2">The sequence shown here is derived from an EMBL/GenBank/DDBJ whole genome shotgun (WGS) entry which is preliminary data.</text>
</comment>
<keyword evidence="3" id="KW-1185">Reference proteome</keyword>
<dbReference type="InterPro" id="IPR007361">
    <property type="entry name" value="DUF427"/>
</dbReference>